<dbReference type="InterPro" id="IPR016032">
    <property type="entry name" value="Sig_transdc_resp-reg_C-effctor"/>
</dbReference>
<dbReference type="SUPFAM" id="SSF46894">
    <property type="entry name" value="C-terminal effector domain of the bipartite response regulators"/>
    <property type="match status" value="1"/>
</dbReference>
<dbReference type="GO" id="GO:0006355">
    <property type="term" value="P:regulation of DNA-templated transcription"/>
    <property type="evidence" value="ECO:0007669"/>
    <property type="project" value="InterPro"/>
</dbReference>
<feature type="transmembrane region" description="Helical" evidence="1">
    <location>
        <begin position="202"/>
        <end position="221"/>
    </location>
</feature>
<accession>A0A139KFK0</accession>
<dbReference type="GO" id="GO:0003677">
    <property type="term" value="F:DNA binding"/>
    <property type="evidence" value="ECO:0007669"/>
    <property type="project" value="InterPro"/>
</dbReference>
<feature type="transmembrane region" description="Helical" evidence="1">
    <location>
        <begin position="7"/>
        <end position="27"/>
    </location>
</feature>
<name>A0A139KFK0_BACUN</name>
<keyword evidence="1" id="KW-1133">Transmembrane helix</keyword>
<dbReference type="EMBL" id="WCTL01000002">
    <property type="protein sequence ID" value="KAB4240157.1"/>
    <property type="molecule type" value="Genomic_DNA"/>
</dbReference>
<dbReference type="Gene3D" id="1.10.10.10">
    <property type="entry name" value="Winged helix-like DNA-binding domain superfamily/Winged helix DNA-binding domain"/>
    <property type="match status" value="1"/>
</dbReference>
<comment type="caution">
    <text evidence="2">The sequence shown here is derived from an EMBL/GenBank/DDBJ whole genome shotgun (WGS) entry which is preliminary data.</text>
</comment>
<dbReference type="RefSeq" id="WP_061411388.1">
    <property type="nucleotide sequence ID" value="NZ_KQ968318.1"/>
</dbReference>
<sequence>MKRYKKILMIWICAIVVVAVSVIVALYDNANQGQDVAKEVAVETLRKVAERVVNREFDGLGMFYASGSDGGKKHTKRKAISEDGEFEVIIDSLKEAQGLFPLDVVGFKADMLNYYGKFPLEEICLEWKAEMNDRYGGAMCALFLKVNPMGKGIVQELSTGDETIIASQNDLGTYYLDDMYTMRLTAYMLLDFWHCVDWADHVLQILSCILCILLLGLAVYIGGQQYRKRKTADTLTKSTYRFGKYIFDSVNHTLTYEGEKISCTPQAAKLLLGFAKSSELFLTNDEIAEICGWPLSDLNLGSRRRKAISLLGKLFEADDSVQILLLPERKGYQIVISK</sequence>
<organism evidence="2 3">
    <name type="scientific">Bacteroides uniformis</name>
    <dbReference type="NCBI Taxonomy" id="820"/>
    <lineage>
        <taxon>Bacteria</taxon>
        <taxon>Pseudomonadati</taxon>
        <taxon>Bacteroidota</taxon>
        <taxon>Bacteroidia</taxon>
        <taxon>Bacteroidales</taxon>
        <taxon>Bacteroidaceae</taxon>
        <taxon>Bacteroides</taxon>
    </lineage>
</organism>
<dbReference type="Proteomes" id="UP000462376">
    <property type="component" value="Unassembled WGS sequence"/>
</dbReference>
<evidence type="ECO:0000313" key="3">
    <source>
        <dbReference type="Proteomes" id="UP000462376"/>
    </source>
</evidence>
<dbReference type="InterPro" id="IPR036388">
    <property type="entry name" value="WH-like_DNA-bd_sf"/>
</dbReference>
<dbReference type="AlphaFoldDB" id="A0A139KFK0"/>
<reference evidence="2 3" key="1">
    <citation type="journal article" date="2019" name="Nat. Med.">
        <title>A library of human gut bacterial isolates paired with longitudinal multiomics data enables mechanistic microbiome research.</title>
        <authorList>
            <person name="Poyet M."/>
            <person name="Groussin M."/>
            <person name="Gibbons S.M."/>
            <person name="Avila-Pacheco J."/>
            <person name="Jiang X."/>
            <person name="Kearney S.M."/>
            <person name="Perrotta A.R."/>
            <person name="Berdy B."/>
            <person name="Zhao S."/>
            <person name="Lieberman T.D."/>
            <person name="Swanson P.K."/>
            <person name="Smith M."/>
            <person name="Roesemann S."/>
            <person name="Alexander J.E."/>
            <person name="Rich S.A."/>
            <person name="Livny J."/>
            <person name="Vlamakis H."/>
            <person name="Clish C."/>
            <person name="Bullock K."/>
            <person name="Deik A."/>
            <person name="Scott J."/>
            <person name="Pierce K.A."/>
            <person name="Xavier R.J."/>
            <person name="Alm E.J."/>
        </authorList>
    </citation>
    <scope>NUCLEOTIDE SEQUENCE [LARGE SCALE GENOMIC DNA]</scope>
    <source>
        <strain evidence="2 3">BIOML-A5</strain>
    </source>
</reference>
<protein>
    <submittedName>
        <fullName evidence="2">Response regulator transcription factor</fullName>
    </submittedName>
</protein>
<evidence type="ECO:0000256" key="1">
    <source>
        <dbReference type="SAM" id="Phobius"/>
    </source>
</evidence>
<proteinExistence type="predicted"/>
<evidence type="ECO:0000313" key="2">
    <source>
        <dbReference type="EMBL" id="KAB4240157.1"/>
    </source>
</evidence>
<gene>
    <name evidence="2" type="ORF">GAP47_03110</name>
</gene>
<dbReference type="STRING" id="820.ERS852554_03264"/>
<keyword evidence="1" id="KW-0812">Transmembrane</keyword>
<keyword evidence="1" id="KW-0472">Membrane</keyword>